<name>A0ACB8XDT9_9TELE</name>
<dbReference type="EMBL" id="CM041531">
    <property type="protein sequence ID" value="KAI3377722.1"/>
    <property type="molecule type" value="Genomic_DNA"/>
</dbReference>
<sequence>VRQVGTFFILKLRGTERQLVADDRPLQHLAQLGQEAAEVQFILQRTGPSLSDGPNTPTGERRLPLHRPSEPENPKHKDPHKALTFSMGPSTLPRRTKSNRAWSPSPRSSPEPRASPISFLNPLSSRRETPSSSSSREEVFRHILQQQRRLQDLEIQLEALERETEVWERQTSSFTAPSLSPVSAEELDELERRLRQNEAELMHRDHWEEQLQAEMDRERDMHRRLQQVHLSVDDHSYRVKELQARSALLQQDIQLTAQRRRSRPGDRQPEEALRLLKQELQHRLRQGEELDATLSKTQRKLQAAEERLKDRWKMMEELNKELRQWKLQQFIQQTGGPQTEQTNSLPYLNNAGIME</sequence>
<accession>A0ACB8XDT9</accession>
<protein>
    <submittedName>
        <fullName evidence="1">Uncharacterized protein</fullName>
    </submittedName>
</protein>
<evidence type="ECO:0000313" key="2">
    <source>
        <dbReference type="Proteomes" id="UP000831701"/>
    </source>
</evidence>
<gene>
    <name evidence="1" type="ORF">L3Q82_008449</name>
</gene>
<keyword evidence="2" id="KW-1185">Reference proteome</keyword>
<dbReference type="Proteomes" id="UP000831701">
    <property type="component" value="Chromosome 1"/>
</dbReference>
<reference evidence="1" key="1">
    <citation type="submission" date="2022-04" db="EMBL/GenBank/DDBJ databases">
        <title>Jade perch genome.</title>
        <authorList>
            <person name="Chao B."/>
        </authorList>
    </citation>
    <scope>NUCLEOTIDE SEQUENCE</scope>
    <source>
        <strain evidence="1">CB-2022</strain>
    </source>
</reference>
<organism evidence="1 2">
    <name type="scientific">Scortum barcoo</name>
    <name type="common">barcoo grunter</name>
    <dbReference type="NCBI Taxonomy" id="214431"/>
    <lineage>
        <taxon>Eukaryota</taxon>
        <taxon>Metazoa</taxon>
        <taxon>Chordata</taxon>
        <taxon>Craniata</taxon>
        <taxon>Vertebrata</taxon>
        <taxon>Euteleostomi</taxon>
        <taxon>Actinopterygii</taxon>
        <taxon>Neopterygii</taxon>
        <taxon>Teleostei</taxon>
        <taxon>Neoteleostei</taxon>
        <taxon>Acanthomorphata</taxon>
        <taxon>Eupercaria</taxon>
        <taxon>Centrarchiformes</taxon>
        <taxon>Terapontoidei</taxon>
        <taxon>Terapontidae</taxon>
        <taxon>Scortum</taxon>
    </lineage>
</organism>
<proteinExistence type="predicted"/>
<comment type="caution">
    <text evidence="1">The sequence shown here is derived from an EMBL/GenBank/DDBJ whole genome shotgun (WGS) entry which is preliminary data.</text>
</comment>
<feature type="non-terminal residue" evidence="1">
    <location>
        <position position="1"/>
    </location>
</feature>
<evidence type="ECO:0000313" key="1">
    <source>
        <dbReference type="EMBL" id="KAI3377722.1"/>
    </source>
</evidence>